<gene>
    <name evidence="2" type="ORF">M431DRAFT_198819</name>
</gene>
<dbReference type="RefSeq" id="XP_024780549.1">
    <property type="nucleotide sequence ID" value="XM_024913298.1"/>
</dbReference>
<accession>A0A2T4AUX7</accession>
<evidence type="ECO:0008006" key="4">
    <source>
        <dbReference type="Google" id="ProtNLM"/>
    </source>
</evidence>
<keyword evidence="3" id="KW-1185">Reference proteome</keyword>
<feature type="chain" id="PRO_5015731389" description="Secreted protein" evidence="1">
    <location>
        <begin position="32"/>
        <end position="90"/>
    </location>
</feature>
<dbReference type="EMBL" id="KZ679675">
    <property type="protein sequence ID" value="PTB60872.1"/>
    <property type="molecule type" value="Genomic_DNA"/>
</dbReference>
<feature type="signal peptide" evidence="1">
    <location>
        <begin position="1"/>
        <end position="31"/>
    </location>
</feature>
<dbReference type="AlphaFoldDB" id="A0A2T4AUX7"/>
<dbReference type="GeneID" id="36621859"/>
<protein>
    <recommendedName>
        <fullName evidence="4">Secreted protein</fullName>
    </recommendedName>
</protein>
<dbReference type="Proteomes" id="UP000241690">
    <property type="component" value="Unassembled WGS sequence"/>
</dbReference>
<sequence length="90" mass="9883">MTTCLFRVSSLPSMMCVVVWFSLLFPQPAPAWTLTAPHVGCCLFRALRVGPCRQGFACVGAVWSLALSRSWKQMETGGQPLERDRKHGGG</sequence>
<organism evidence="2 3">
    <name type="scientific">Trichoderma harzianum CBS 226.95</name>
    <dbReference type="NCBI Taxonomy" id="983964"/>
    <lineage>
        <taxon>Eukaryota</taxon>
        <taxon>Fungi</taxon>
        <taxon>Dikarya</taxon>
        <taxon>Ascomycota</taxon>
        <taxon>Pezizomycotina</taxon>
        <taxon>Sordariomycetes</taxon>
        <taxon>Hypocreomycetidae</taxon>
        <taxon>Hypocreales</taxon>
        <taxon>Hypocreaceae</taxon>
        <taxon>Trichoderma</taxon>
    </lineage>
</organism>
<keyword evidence="1" id="KW-0732">Signal</keyword>
<reference evidence="2 3" key="1">
    <citation type="submission" date="2016-07" db="EMBL/GenBank/DDBJ databases">
        <title>Multiple horizontal gene transfer events from other fungi enriched the ability of initially mycotrophic Trichoderma (Ascomycota) to feed on dead plant biomass.</title>
        <authorList>
            <consortium name="DOE Joint Genome Institute"/>
            <person name="Aerts A."/>
            <person name="Atanasova L."/>
            <person name="Chenthamara K."/>
            <person name="Zhang J."/>
            <person name="Grujic M."/>
            <person name="Henrissat B."/>
            <person name="Kuo A."/>
            <person name="Salamov A."/>
            <person name="Lipzen A."/>
            <person name="Labutti K."/>
            <person name="Barry K."/>
            <person name="Miao Y."/>
            <person name="Rahimi M.J."/>
            <person name="Shen Q."/>
            <person name="Grigoriev I.V."/>
            <person name="Kubicek C.P."/>
            <person name="Druzhinina I.S."/>
        </authorList>
    </citation>
    <scope>NUCLEOTIDE SEQUENCE [LARGE SCALE GENOMIC DNA]</scope>
    <source>
        <strain evidence="2 3">CBS 226.95</strain>
    </source>
</reference>
<evidence type="ECO:0000256" key="1">
    <source>
        <dbReference type="SAM" id="SignalP"/>
    </source>
</evidence>
<name>A0A2T4AUX7_TRIHA</name>
<evidence type="ECO:0000313" key="3">
    <source>
        <dbReference type="Proteomes" id="UP000241690"/>
    </source>
</evidence>
<proteinExistence type="predicted"/>
<evidence type="ECO:0000313" key="2">
    <source>
        <dbReference type="EMBL" id="PTB60872.1"/>
    </source>
</evidence>